<dbReference type="InterPro" id="IPR017520">
    <property type="entry name" value="CHP03086"/>
</dbReference>
<sequence>MDVKRELDRGLDLFGDVVRLVGPDQWDAATPCAAWNARQLTGHVVDVMHMAVDVLRGGQLNPPSEATESADPLSAWEDAASGVRGALEGADLDAVRETPLGAQPVSFSLTFPAVDLYVHAWDLGRAIGRSVHLPDDAVSWIDGFLRRIPPDRLRGPRTFGPERPAPADADPTTALMAFLGRAV</sequence>
<comment type="caution">
    <text evidence="2">The sequence shown here is derived from an EMBL/GenBank/DDBJ whole genome shotgun (WGS) entry which is preliminary data.</text>
</comment>
<keyword evidence="3" id="KW-1185">Reference proteome</keyword>
<name>A0ABW3FTG9_9PSEU</name>
<dbReference type="EMBL" id="JBHTIW010000015">
    <property type="protein sequence ID" value="MFD0921816.1"/>
    <property type="molecule type" value="Genomic_DNA"/>
</dbReference>
<dbReference type="NCBIfam" id="TIGR03086">
    <property type="entry name" value="TIGR03086 family metal-binding protein"/>
    <property type="match status" value="1"/>
</dbReference>
<proteinExistence type="predicted"/>
<feature type="domain" description="Mycothiol-dependent maleylpyruvate isomerase metal-binding" evidence="1">
    <location>
        <begin position="12"/>
        <end position="123"/>
    </location>
</feature>
<dbReference type="InterPro" id="IPR017517">
    <property type="entry name" value="Maleyloyr_isom"/>
</dbReference>
<dbReference type="SUPFAM" id="SSF109854">
    <property type="entry name" value="DinB/YfiT-like putative metalloenzymes"/>
    <property type="match status" value="1"/>
</dbReference>
<protein>
    <submittedName>
        <fullName evidence="2">TIGR03086 family metal-binding protein</fullName>
    </submittedName>
</protein>
<dbReference type="InterPro" id="IPR034660">
    <property type="entry name" value="DinB/YfiT-like"/>
</dbReference>
<evidence type="ECO:0000313" key="2">
    <source>
        <dbReference type="EMBL" id="MFD0921816.1"/>
    </source>
</evidence>
<reference evidence="3" key="1">
    <citation type="journal article" date="2019" name="Int. J. Syst. Evol. Microbiol.">
        <title>The Global Catalogue of Microorganisms (GCM) 10K type strain sequencing project: providing services to taxonomists for standard genome sequencing and annotation.</title>
        <authorList>
            <consortium name="The Broad Institute Genomics Platform"/>
            <consortium name="The Broad Institute Genome Sequencing Center for Infectious Disease"/>
            <person name="Wu L."/>
            <person name="Ma J."/>
        </authorList>
    </citation>
    <scope>NUCLEOTIDE SEQUENCE [LARGE SCALE GENOMIC DNA]</scope>
    <source>
        <strain evidence="3">CCUG 56401</strain>
    </source>
</reference>
<evidence type="ECO:0000259" key="1">
    <source>
        <dbReference type="Pfam" id="PF11716"/>
    </source>
</evidence>
<dbReference type="InterPro" id="IPR024344">
    <property type="entry name" value="MDMPI_metal-binding"/>
</dbReference>
<dbReference type="NCBIfam" id="TIGR03083">
    <property type="entry name" value="maleylpyruvate isomerase family mycothiol-dependent enzyme"/>
    <property type="match status" value="1"/>
</dbReference>
<dbReference type="Proteomes" id="UP001597018">
    <property type="component" value="Unassembled WGS sequence"/>
</dbReference>
<accession>A0ABW3FTG9</accession>
<dbReference type="RefSeq" id="WP_345601585.1">
    <property type="nucleotide sequence ID" value="NZ_BAABLT010000040.1"/>
</dbReference>
<dbReference type="Gene3D" id="1.20.120.450">
    <property type="entry name" value="dinb family like domain"/>
    <property type="match status" value="1"/>
</dbReference>
<organism evidence="2 3">
    <name type="scientific">Saccharopolyspora rosea</name>
    <dbReference type="NCBI Taxonomy" id="524884"/>
    <lineage>
        <taxon>Bacteria</taxon>
        <taxon>Bacillati</taxon>
        <taxon>Actinomycetota</taxon>
        <taxon>Actinomycetes</taxon>
        <taxon>Pseudonocardiales</taxon>
        <taxon>Pseudonocardiaceae</taxon>
        <taxon>Saccharopolyspora</taxon>
    </lineage>
</organism>
<dbReference type="Pfam" id="PF11716">
    <property type="entry name" value="MDMPI_N"/>
    <property type="match status" value="1"/>
</dbReference>
<evidence type="ECO:0000313" key="3">
    <source>
        <dbReference type="Proteomes" id="UP001597018"/>
    </source>
</evidence>
<gene>
    <name evidence="2" type="ORF">ACFQ16_18895</name>
</gene>